<accession>A0A0P7BSX7</accession>
<protein>
    <recommendedName>
        <fullName evidence="3">SET domain-containing protein</fullName>
    </recommendedName>
</protein>
<dbReference type="AlphaFoldDB" id="A0A0P7BSX7"/>
<reference evidence="1 2" key="1">
    <citation type="submission" date="2015-09" db="EMBL/GenBank/DDBJ databases">
        <title>Draft genome of a European isolate of the apple canker pathogen Neonectria ditissima.</title>
        <authorList>
            <person name="Gomez-Cortecero A."/>
            <person name="Harrison R.J."/>
            <person name="Armitage A.D."/>
        </authorList>
    </citation>
    <scope>NUCLEOTIDE SEQUENCE [LARGE SCALE GENOMIC DNA]</scope>
    <source>
        <strain evidence="1 2">R09/05</strain>
    </source>
</reference>
<keyword evidence="2" id="KW-1185">Reference proteome</keyword>
<dbReference type="InterPro" id="IPR050869">
    <property type="entry name" value="H3K4_H4K5_MeTrfase"/>
</dbReference>
<dbReference type="OrthoDB" id="1028014at2759"/>
<dbReference type="EMBL" id="LKCW01000019">
    <property type="protein sequence ID" value="KPM44465.1"/>
    <property type="molecule type" value="Genomic_DNA"/>
</dbReference>
<proteinExistence type="predicted"/>
<organism evidence="1 2">
    <name type="scientific">Neonectria ditissima</name>
    <dbReference type="NCBI Taxonomy" id="78410"/>
    <lineage>
        <taxon>Eukaryota</taxon>
        <taxon>Fungi</taxon>
        <taxon>Dikarya</taxon>
        <taxon>Ascomycota</taxon>
        <taxon>Pezizomycotina</taxon>
        <taxon>Sordariomycetes</taxon>
        <taxon>Hypocreomycetidae</taxon>
        <taxon>Hypocreales</taxon>
        <taxon>Nectriaceae</taxon>
        <taxon>Neonectria</taxon>
    </lineage>
</organism>
<sequence length="224" mass="25527">MDSWPVLVGLKPTKPQPYVLNKVNAQDTDFYVHPHLAPGLDPCKGRLLRVSEAVQAGTILLVDAPYAIVPTVEPSQNDEIICSNLACSRRVAQDGKGTQCPKSCIKDVIWCNNACKAADFARHEFECLWLKQNGEAIRSQEGQYNFVTLWHVVRLLAGRNLEIHEVTSKKAQRYDWEIKFKRGWDAVEMCCAYLESWPESQIEHWKRLADTYLSDTGNKHVWTV</sequence>
<dbReference type="PANTHER" id="PTHR12197:SF292">
    <property type="entry name" value="SET DOMAIN-CONTAINING PROTEIN"/>
    <property type="match status" value="1"/>
</dbReference>
<name>A0A0P7BSX7_9HYPO</name>
<evidence type="ECO:0000313" key="1">
    <source>
        <dbReference type="EMBL" id="KPM44465.1"/>
    </source>
</evidence>
<gene>
    <name evidence="1" type="ORF">AK830_g2097</name>
</gene>
<evidence type="ECO:0008006" key="3">
    <source>
        <dbReference type="Google" id="ProtNLM"/>
    </source>
</evidence>
<comment type="caution">
    <text evidence="1">The sequence shown here is derived from an EMBL/GenBank/DDBJ whole genome shotgun (WGS) entry which is preliminary data.</text>
</comment>
<dbReference type="PANTHER" id="PTHR12197">
    <property type="entry name" value="HISTONE-LYSINE N-METHYLTRANSFERASE SMYD"/>
    <property type="match status" value="1"/>
</dbReference>
<dbReference type="Proteomes" id="UP000050424">
    <property type="component" value="Unassembled WGS sequence"/>
</dbReference>
<dbReference type="STRING" id="78410.A0A0P7BSX7"/>
<evidence type="ECO:0000313" key="2">
    <source>
        <dbReference type="Proteomes" id="UP000050424"/>
    </source>
</evidence>